<gene>
    <name evidence="1" type="ORF">PGTG_21348</name>
</gene>
<organism evidence="1 2">
    <name type="scientific">Puccinia graminis f. sp. tritici (strain CRL 75-36-700-3 / race SCCL)</name>
    <name type="common">Black stem rust fungus</name>
    <dbReference type="NCBI Taxonomy" id="418459"/>
    <lineage>
        <taxon>Eukaryota</taxon>
        <taxon>Fungi</taxon>
        <taxon>Dikarya</taxon>
        <taxon>Basidiomycota</taxon>
        <taxon>Pucciniomycotina</taxon>
        <taxon>Pucciniomycetes</taxon>
        <taxon>Pucciniales</taxon>
        <taxon>Pucciniaceae</taxon>
        <taxon>Puccinia</taxon>
    </lineage>
</organism>
<keyword evidence="2" id="KW-1185">Reference proteome</keyword>
<dbReference type="InParanoid" id="H6QR02"/>
<sequence length="49" mass="5073">MSFAGHPGLGYNCNPRARIQLEPCPAGLAERQAGLAAGHLAGLLPQLCM</sequence>
<dbReference type="RefSeq" id="XP_003890064.1">
    <property type="nucleotide sequence ID" value="XM_003890015.1"/>
</dbReference>
<evidence type="ECO:0000313" key="2">
    <source>
        <dbReference type="Proteomes" id="UP000008783"/>
    </source>
</evidence>
<dbReference type="VEuPathDB" id="FungiDB:PGTG_21348"/>
<protein>
    <submittedName>
        <fullName evidence="1">Uncharacterized protein</fullName>
    </submittedName>
</protein>
<reference evidence="2" key="1">
    <citation type="journal article" date="2011" name="Proc. Natl. Acad. Sci. U.S.A.">
        <title>Obligate biotrophy features unraveled by the genomic analysis of rust fungi.</title>
        <authorList>
            <person name="Duplessis S."/>
            <person name="Cuomo C.A."/>
            <person name="Lin Y.-C."/>
            <person name="Aerts A."/>
            <person name="Tisserant E."/>
            <person name="Veneault-Fourrey C."/>
            <person name="Joly D.L."/>
            <person name="Hacquard S."/>
            <person name="Amselem J."/>
            <person name="Cantarel B.L."/>
            <person name="Chiu R."/>
            <person name="Coutinho P.M."/>
            <person name="Feau N."/>
            <person name="Field M."/>
            <person name="Frey P."/>
            <person name="Gelhaye E."/>
            <person name="Goldberg J."/>
            <person name="Grabherr M.G."/>
            <person name="Kodira C.D."/>
            <person name="Kohler A."/>
            <person name="Kuees U."/>
            <person name="Lindquist E.A."/>
            <person name="Lucas S.M."/>
            <person name="Mago R."/>
            <person name="Mauceli E."/>
            <person name="Morin E."/>
            <person name="Murat C."/>
            <person name="Pangilinan J.L."/>
            <person name="Park R."/>
            <person name="Pearson M."/>
            <person name="Quesneville H."/>
            <person name="Rouhier N."/>
            <person name="Sakthikumar S."/>
            <person name="Salamov A.A."/>
            <person name="Schmutz J."/>
            <person name="Selles B."/>
            <person name="Shapiro H."/>
            <person name="Tanguay P."/>
            <person name="Tuskan G.A."/>
            <person name="Henrissat B."/>
            <person name="Van de Peer Y."/>
            <person name="Rouze P."/>
            <person name="Ellis J.G."/>
            <person name="Dodds P.N."/>
            <person name="Schein J.E."/>
            <person name="Zhong S."/>
            <person name="Hamelin R.C."/>
            <person name="Grigoriev I.V."/>
            <person name="Szabo L.J."/>
            <person name="Martin F."/>
        </authorList>
    </citation>
    <scope>NUCLEOTIDE SEQUENCE [LARGE SCALE GENOMIC DNA]</scope>
    <source>
        <strain evidence="2">CRL 75-36-700-3 / race SCCL</strain>
    </source>
</reference>
<accession>H6QR02</accession>
<name>H6QR02_PUCGT</name>
<dbReference type="EMBL" id="DS178277">
    <property type="protein sequence ID" value="EHS62981.1"/>
    <property type="molecule type" value="Genomic_DNA"/>
</dbReference>
<dbReference type="KEGG" id="pgr:PGTG_21348"/>
<dbReference type="HOGENOM" id="CLU_3143666_0_0_1"/>
<dbReference type="Proteomes" id="UP000008783">
    <property type="component" value="Unassembled WGS sequence"/>
</dbReference>
<evidence type="ECO:0000313" key="1">
    <source>
        <dbReference type="EMBL" id="EHS62981.1"/>
    </source>
</evidence>
<dbReference type="GeneID" id="13540896"/>
<dbReference type="AlphaFoldDB" id="H6QR02"/>
<proteinExistence type="predicted"/>